<feature type="region of interest" description="Disordered" evidence="2">
    <location>
        <begin position="337"/>
        <end position="378"/>
    </location>
</feature>
<feature type="region of interest" description="Disordered" evidence="2">
    <location>
        <begin position="249"/>
        <end position="314"/>
    </location>
</feature>
<name>A0A9P1GBB6_9DINO</name>
<proteinExistence type="predicted"/>
<feature type="compositionally biased region" description="Basic and acidic residues" evidence="2">
    <location>
        <begin position="300"/>
        <end position="310"/>
    </location>
</feature>
<feature type="compositionally biased region" description="Basic residues" evidence="2">
    <location>
        <begin position="808"/>
        <end position="817"/>
    </location>
</feature>
<feature type="compositionally biased region" description="Basic and acidic residues" evidence="2">
    <location>
        <begin position="704"/>
        <end position="776"/>
    </location>
</feature>
<organism evidence="3">
    <name type="scientific">Cladocopium goreaui</name>
    <dbReference type="NCBI Taxonomy" id="2562237"/>
    <lineage>
        <taxon>Eukaryota</taxon>
        <taxon>Sar</taxon>
        <taxon>Alveolata</taxon>
        <taxon>Dinophyceae</taxon>
        <taxon>Suessiales</taxon>
        <taxon>Symbiodiniaceae</taxon>
        <taxon>Cladocopium</taxon>
    </lineage>
</organism>
<comment type="caution">
    <text evidence="3">The sequence shown here is derived from an EMBL/GenBank/DDBJ whole genome shotgun (WGS) entry which is preliminary data.</text>
</comment>
<feature type="compositionally biased region" description="Basic and acidic residues" evidence="2">
    <location>
        <begin position="664"/>
        <end position="691"/>
    </location>
</feature>
<dbReference type="EMBL" id="CAMXCT020003358">
    <property type="protein sequence ID" value="CAL1157437.1"/>
    <property type="molecule type" value="Genomic_DNA"/>
</dbReference>
<feature type="compositionally biased region" description="Basic residues" evidence="2">
    <location>
        <begin position="692"/>
        <end position="701"/>
    </location>
</feature>
<keyword evidence="1" id="KW-0175">Coiled coil</keyword>
<feature type="region of interest" description="Disordered" evidence="2">
    <location>
        <begin position="468"/>
        <end position="590"/>
    </location>
</feature>
<feature type="compositionally biased region" description="Basic and acidic residues" evidence="2">
    <location>
        <begin position="266"/>
        <end position="276"/>
    </location>
</feature>
<feature type="compositionally biased region" description="Low complexity" evidence="2">
    <location>
        <begin position="517"/>
        <end position="526"/>
    </location>
</feature>
<evidence type="ECO:0000256" key="1">
    <source>
        <dbReference type="SAM" id="Coils"/>
    </source>
</evidence>
<dbReference type="Proteomes" id="UP001152797">
    <property type="component" value="Unassembled WGS sequence"/>
</dbReference>
<evidence type="ECO:0000313" key="4">
    <source>
        <dbReference type="EMBL" id="CAL1157437.1"/>
    </source>
</evidence>
<evidence type="ECO:0000313" key="3">
    <source>
        <dbReference type="EMBL" id="CAI4004062.1"/>
    </source>
</evidence>
<evidence type="ECO:0000313" key="5">
    <source>
        <dbReference type="Proteomes" id="UP001152797"/>
    </source>
</evidence>
<feature type="region of interest" description="Disordered" evidence="2">
    <location>
        <begin position="999"/>
        <end position="1061"/>
    </location>
</feature>
<evidence type="ECO:0000256" key="2">
    <source>
        <dbReference type="SAM" id="MobiDB-lite"/>
    </source>
</evidence>
<keyword evidence="5" id="KW-1185">Reference proteome</keyword>
<reference evidence="3" key="1">
    <citation type="submission" date="2022-10" db="EMBL/GenBank/DDBJ databases">
        <authorList>
            <person name="Chen Y."/>
            <person name="Dougan E. K."/>
            <person name="Chan C."/>
            <person name="Rhodes N."/>
            <person name="Thang M."/>
        </authorList>
    </citation>
    <scope>NUCLEOTIDE SEQUENCE</scope>
</reference>
<dbReference type="EMBL" id="CAMXCT030003358">
    <property type="protein sequence ID" value="CAL4791374.1"/>
    <property type="molecule type" value="Genomic_DNA"/>
</dbReference>
<reference evidence="4" key="2">
    <citation type="submission" date="2024-04" db="EMBL/GenBank/DDBJ databases">
        <authorList>
            <person name="Chen Y."/>
            <person name="Shah S."/>
            <person name="Dougan E. K."/>
            <person name="Thang M."/>
            <person name="Chan C."/>
        </authorList>
    </citation>
    <scope>NUCLEOTIDE SEQUENCE [LARGE SCALE GENOMIC DNA]</scope>
</reference>
<sequence length="1828" mass="204706">MTEGHCHAGGRRKNQDYSTCLAFLPEGVWSRILKAPSDRLRADELAYFLYTVLQLRLPTEYTYAVLTGVLASFDPKCTSFDLRTKLQTVKTAWSNMKTRLSRDHADPPELLLKLPGNFDDLTQELRARFGQTRPLDPWPIDSQEVDRQILRVPIRSTHASLQQEKRNPMEVLADLLLQRQTNARSSGDSQGGLKNLKIFSPTRRSIGEAAAGEKQSQLHLVTAGQASRNLAALGDRPSQAPLCLEDQPSVASVKDEQATSAPARQPSKEISTRDADLVGDSTGEGSARDMQQRQLPARELASHERQRGAEMGEQSTYEVHAAKFLEARQAVKAEKFLQKEGNGSSSTPPYGGKGLKRPAAALKRPAAKRPREEERKVNVEGPQFQNNVFQAKRYGKCKVEYYTHKSYIRRFEEEGKKWVMILGSTHPKHHKQVCALLVPHVKGGSQRDALLRARAEILTECCPMTVKKETGQKEPKEEESSSMYSEDTEEEAKEMEPEVAVRPKAMPAPAGSGGGSAPAPAAPLSSEADHPPPLAPPRDESEETEEAARAPKARSLQPPRSPSPRAVGATPKSAALWTRGNGGKGHSGKGGRLTCHHCWKPLSAFKSGQDQHAYWSQYCLEWQFKNIGYNKQEAARAAEQLKQERLAAYEETGAHGPFPADPFYGERDEGNHGRAHVAHDAARAHLSPAKDRGRRRARKAAASRVRETRDEPEPERPVRESRREKKAGTRVCETRREKKPETRVRETRAEKGSEVRVRETRPREEAETRVHETLRDKKPKATSATKEKADRTTQKHRKETVEYVVVRKPQKKRKQKKVLLISSSPSPEVVRRRKRDSPPDDEDSESPGDQMMLQRTGRGTYKVVRKTWTCRHCLTLETLLYRHLGSSEAQGWSVDARNDFFRRSTSLEVAGLNWATVKTLIVECQATRFIKEQSNQVTAKSLPLSVWVRKGWTEEAVKQYPSEEDPHQGTLYAVPVKSTTMKEARQLVEEQLQQKEKEVLANKKKGKRAAKDEDTEEQEWDVVPHKPAASGEGPTAKKAKTGTPSAAAKEKAEKSALRAASQANKANEAMALLAAKLLKSSQALQQQAQKANLDLPEALKSLEEAMERGNVWNKACVDALPLATAAKGTGARLADLPFSGKDLQDYTKATAEVQKEIRIALKALKEKEKEKESNLKDCLAVPNVAESRALEIWNIASRLRDNACEVKKGQMQTLSSERLSDARACYERAWEVTGTNEVVWLPSLQSLLNHVVDVPAWQNALLQAHAANEGLLQPILYHDDITCGNILAVHKVKKVTAVYLGFREMKAHLSLEAAWLPLLVIQRIQQDKIPGGLSAILAQMVKSISQEVLLTGLQLQFGEKTLSFTLAAQFLFLSDMEAQRATWSTKGSAGLKPCMFCSNVISKQALPAGDSDGTFESIASAAWWKFAPIQDRDFAIAARHLATLNKKSERDAWEKAYGLTWDANSILSDTAALRVLPPTLACNDVLHNYYANGIASLEVSLLVEILENNDISLKNLEDLACNGAWCRSGKTMRASVNFLRRIFSAKMFEGKTYKGDGTDTEPLVFVLWYVLHEQVPKKAELEGNMRSLGCLHQCSRELRFLRKRFASIQHEWQVACLRDAQAKHQESFTAAYSAAACVPKHHHRFHLPEAALKLGFLPHCETHESKHRCLKGGGIVDRQKGKLADHNQIQRQLVTRFLEVTKQQAQEHGLARWELLLPTRPASDQWRRNLSDPTLLCSKNIQLLQQTLCVEQPLFLNHMAYVVKSCLSGEETGIWLQLQPLQLEQVHPWGSTWLEINDDTQLCKPKSHHHIFQPVWWHCVGTRFTFLY</sequence>
<feature type="compositionally biased region" description="Basic and acidic residues" evidence="2">
    <location>
        <begin position="369"/>
        <end position="378"/>
    </location>
</feature>
<protein>
    <submittedName>
        <fullName evidence="3">Uncharacterized protein</fullName>
    </submittedName>
</protein>
<feature type="region of interest" description="Disordered" evidence="2">
    <location>
        <begin position="651"/>
        <end position="857"/>
    </location>
</feature>
<dbReference type="EMBL" id="CAMXCT010003358">
    <property type="protein sequence ID" value="CAI4004062.1"/>
    <property type="molecule type" value="Genomic_DNA"/>
</dbReference>
<accession>A0A9P1GBB6</accession>
<gene>
    <name evidence="3" type="ORF">C1SCF055_LOCUS29879</name>
</gene>
<feature type="coiled-coil region" evidence="1">
    <location>
        <begin position="1150"/>
        <end position="1181"/>
    </location>
</feature>
<feature type="compositionally biased region" description="Basic and acidic residues" evidence="2">
    <location>
        <begin position="468"/>
        <end position="479"/>
    </location>
</feature>